<reference evidence="6 7" key="1">
    <citation type="submission" date="2018-06" db="EMBL/GenBank/DDBJ databases">
        <authorList>
            <consortium name="Pathogen Informatics"/>
            <person name="Doyle S."/>
        </authorList>
    </citation>
    <scope>NUCLEOTIDE SEQUENCE [LARGE SCALE GENOMIC DNA]</scope>
    <source>
        <strain evidence="6 7">NCTC10254</strain>
    </source>
</reference>
<proteinExistence type="predicted"/>
<keyword evidence="1" id="KW-0805">Transcription regulation</keyword>
<evidence type="ECO:0000256" key="3">
    <source>
        <dbReference type="ARBA" id="ARBA00023163"/>
    </source>
</evidence>
<keyword evidence="2 4" id="KW-0238">DNA-binding</keyword>
<dbReference type="InterPro" id="IPR001647">
    <property type="entry name" value="HTH_TetR"/>
</dbReference>
<dbReference type="PANTHER" id="PTHR30055">
    <property type="entry name" value="HTH-TYPE TRANSCRIPTIONAL REGULATOR RUTR"/>
    <property type="match status" value="1"/>
</dbReference>
<evidence type="ECO:0000256" key="2">
    <source>
        <dbReference type="ARBA" id="ARBA00023125"/>
    </source>
</evidence>
<protein>
    <submittedName>
        <fullName evidence="6">DNA-binding transcriptional regulator EnvR</fullName>
    </submittedName>
</protein>
<organism evidence="6 7">
    <name type="scientific">Corynebacterium matruchotii</name>
    <dbReference type="NCBI Taxonomy" id="43768"/>
    <lineage>
        <taxon>Bacteria</taxon>
        <taxon>Bacillati</taxon>
        <taxon>Actinomycetota</taxon>
        <taxon>Actinomycetes</taxon>
        <taxon>Mycobacteriales</taxon>
        <taxon>Corynebacteriaceae</taxon>
        <taxon>Corynebacterium</taxon>
    </lineage>
</organism>
<dbReference type="GO" id="GO:0003700">
    <property type="term" value="F:DNA-binding transcription factor activity"/>
    <property type="evidence" value="ECO:0007669"/>
    <property type="project" value="TreeGrafter"/>
</dbReference>
<dbReference type="Proteomes" id="UP000249886">
    <property type="component" value="Unassembled WGS sequence"/>
</dbReference>
<keyword evidence="3" id="KW-0804">Transcription</keyword>
<dbReference type="InterPro" id="IPR009057">
    <property type="entry name" value="Homeodomain-like_sf"/>
</dbReference>
<feature type="domain" description="HTH tetR-type" evidence="5">
    <location>
        <begin position="10"/>
        <end position="70"/>
    </location>
</feature>
<evidence type="ECO:0000313" key="6">
    <source>
        <dbReference type="EMBL" id="SPW31376.1"/>
    </source>
</evidence>
<dbReference type="SUPFAM" id="SSF46689">
    <property type="entry name" value="Homeodomain-like"/>
    <property type="match status" value="1"/>
</dbReference>
<dbReference type="Gene3D" id="1.10.357.10">
    <property type="entry name" value="Tetracycline Repressor, domain 2"/>
    <property type="match status" value="1"/>
</dbReference>
<feature type="DNA-binding region" description="H-T-H motif" evidence="4">
    <location>
        <begin position="33"/>
        <end position="52"/>
    </location>
</feature>
<evidence type="ECO:0000313" key="7">
    <source>
        <dbReference type="Proteomes" id="UP000249886"/>
    </source>
</evidence>
<evidence type="ECO:0000256" key="4">
    <source>
        <dbReference type="PROSITE-ProRule" id="PRU00335"/>
    </source>
</evidence>
<dbReference type="InterPro" id="IPR050109">
    <property type="entry name" value="HTH-type_TetR-like_transc_reg"/>
</dbReference>
<dbReference type="EMBL" id="UARK01000031">
    <property type="protein sequence ID" value="SPW31376.1"/>
    <property type="molecule type" value="Genomic_DNA"/>
</dbReference>
<comment type="caution">
    <text evidence="6">The sequence shown here is derived from an EMBL/GenBank/DDBJ whole genome shotgun (WGS) entry which is preliminary data.</text>
</comment>
<accession>A0A6H9XXI4</accession>
<evidence type="ECO:0000259" key="5">
    <source>
        <dbReference type="PROSITE" id="PS50977"/>
    </source>
</evidence>
<dbReference type="AlphaFoldDB" id="A0A6H9XXI4"/>
<dbReference type="RefSeq" id="WP_005527343.1">
    <property type="nucleotide sequence ID" value="NZ_CP050134.2"/>
</dbReference>
<sequence length="203" mass="22808">MARPPQPIDPKRRTRLLATARVVFATHGFTNARLTDILRESDFPRSSFYYFFHTKDQLFDAAFADGLRELAGYVTVPVVDKLTRDTFWPALTNIIAGMTAAATRPDLTAVGTMFHLADKPHSPNLTEFEHAIDKWTMRMVDRGLRLGLLDPTIPPRLHVDLAYAVATRLDAWALHHPDAPMADLANTLLPRMLGNPTTPHDKE</sequence>
<dbReference type="GO" id="GO:0000976">
    <property type="term" value="F:transcription cis-regulatory region binding"/>
    <property type="evidence" value="ECO:0007669"/>
    <property type="project" value="TreeGrafter"/>
</dbReference>
<dbReference type="PANTHER" id="PTHR30055:SF234">
    <property type="entry name" value="HTH-TYPE TRANSCRIPTIONAL REGULATOR BETI"/>
    <property type="match status" value="1"/>
</dbReference>
<dbReference type="PROSITE" id="PS50977">
    <property type="entry name" value="HTH_TETR_2"/>
    <property type="match status" value="1"/>
</dbReference>
<gene>
    <name evidence="6" type="ORF">NCTC10254_02126</name>
</gene>
<name>A0A6H9XXI4_9CORY</name>
<dbReference type="Pfam" id="PF00440">
    <property type="entry name" value="TetR_N"/>
    <property type="match status" value="1"/>
</dbReference>
<dbReference type="GeneID" id="84575195"/>
<evidence type="ECO:0000256" key="1">
    <source>
        <dbReference type="ARBA" id="ARBA00023015"/>
    </source>
</evidence>